<comment type="caution">
    <text evidence="1">The sequence shown here is derived from an EMBL/GenBank/DDBJ whole genome shotgun (WGS) entry which is preliminary data.</text>
</comment>
<proteinExistence type="predicted"/>
<accession>A0ABW4ZT42</accession>
<sequence>MSRIRMVPILAIVCVTLSLLFGGWELYRNFGLVRPLEEQLMATGTVEHVESVVNGQQRVIKVDMKQVPDLQAAYLQVETIVKDRLGSYVTIDLVDKRQDELQNTYRDLQPALYAGIAQGEFPAMIQKMNDQAKQEQIESKISMNDQYIFVELKKADHYLYEVVPYQSRQSFVLKEVPSP</sequence>
<dbReference type="RefSeq" id="WP_386043487.1">
    <property type="nucleotide sequence ID" value="NZ_JBHUIO010000002.1"/>
</dbReference>
<reference evidence="2" key="1">
    <citation type="journal article" date="2019" name="Int. J. Syst. Evol. Microbiol.">
        <title>The Global Catalogue of Microorganisms (GCM) 10K type strain sequencing project: providing services to taxonomists for standard genome sequencing and annotation.</title>
        <authorList>
            <consortium name="The Broad Institute Genomics Platform"/>
            <consortium name="The Broad Institute Genome Sequencing Center for Infectious Disease"/>
            <person name="Wu L."/>
            <person name="Ma J."/>
        </authorList>
    </citation>
    <scope>NUCLEOTIDE SEQUENCE [LARGE SCALE GENOMIC DNA]</scope>
    <source>
        <strain evidence="2">CGMCC 1.13574</strain>
    </source>
</reference>
<gene>
    <name evidence="1" type="ORF">ACFSOY_01090</name>
</gene>
<evidence type="ECO:0000313" key="2">
    <source>
        <dbReference type="Proteomes" id="UP001597343"/>
    </source>
</evidence>
<evidence type="ECO:0000313" key="1">
    <source>
        <dbReference type="EMBL" id="MFD2168613.1"/>
    </source>
</evidence>
<keyword evidence="2" id="KW-1185">Reference proteome</keyword>
<name>A0ABW4ZT42_9BACL</name>
<dbReference type="Proteomes" id="UP001597343">
    <property type="component" value="Unassembled WGS sequence"/>
</dbReference>
<protein>
    <submittedName>
        <fullName evidence="1">Uncharacterized protein</fullName>
    </submittedName>
</protein>
<dbReference type="EMBL" id="JBHUIO010000002">
    <property type="protein sequence ID" value="MFD2168613.1"/>
    <property type="molecule type" value="Genomic_DNA"/>
</dbReference>
<organism evidence="1 2">
    <name type="scientific">Tumebacillus lipolyticus</name>
    <dbReference type="NCBI Taxonomy" id="1280370"/>
    <lineage>
        <taxon>Bacteria</taxon>
        <taxon>Bacillati</taxon>
        <taxon>Bacillota</taxon>
        <taxon>Bacilli</taxon>
        <taxon>Bacillales</taxon>
        <taxon>Alicyclobacillaceae</taxon>
        <taxon>Tumebacillus</taxon>
    </lineage>
</organism>